<dbReference type="InterPro" id="IPR020904">
    <property type="entry name" value="Sc_DH/Rdtase_CS"/>
</dbReference>
<dbReference type="CDD" id="cd05233">
    <property type="entry name" value="SDR_c"/>
    <property type="match status" value="1"/>
</dbReference>
<dbReference type="PRINTS" id="PR00080">
    <property type="entry name" value="SDRFAMILY"/>
</dbReference>
<protein>
    <submittedName>
        <fullName evidence="4">Short-chain dehydrogenase</fullName>
    </submittedName>
</protein>
<dbReference type="SUPFAM" id="SSF51735">
    <property type="entry name" value="NAD(P)-binding Rossmann-fold domains"/>
    <property type="match status" value="1"/>
</dbReference>
<dbReference type="Gene3D" id="3.40.50.720">
    <property type="entry name" value="NAD(P)-binding Rossmann-like Domain"/>
    <property type="match status" value="1"/>
</dbReference>
<comment type="caution">
    <text evidence="4">The sequence shown here is derived from an EMBL/GenBank/DDBJ whole genome shotgun (WGS) entry which is preliminary data.</text>
</comment>
<dbReference type="EMBL" id="BGZN01000078">
    <property type="protein sequence ID" value="GBR74753.1"/>
    <property type="molecule type" value="Genomic_DNA"/>
</dbReference>
<dbReference type="AlphaFoldDB" id="A0A388TCW8"/>
<dbReference type="InterPro" id="IPR002347">
    <property type="entry name" value="SDR_fam"/>
</dbReference>
<dbReference type="PANTHER" id="PTHR42901">
    <property type="entry name" value="ALCOHOL DEHYDROGENASE"/>
    <property type="match status" value="1"/>
</dbReference>
<sequence length="264" mass="29850">MTEYTLITGATSGIGYALAVEFAKRGQALLLASRNLPKMRAVQKALQAKYKIPVIPVPSDLSKPDAPQKLYNYCRKNKLSIVTLVNNSGFGLTARPQVDQNWAECERLFQVNLHAVLQLSTLFGRDMKKRRRGYILNVASTAAFQPMPYAALYGASKAFVLALSEAMHIELQDYGVGVTALCPGITDTNFFKNGKPTVPGWLYKLVSPELVARRAVKALYQKKIYIVPYFQHWLIAQFSRFGTRKTIARIMRRIEKMRKKIRFL</sequence>
<evidence type="ECO:0000256" key="3">
    <source>
        <dbReference type="RuleBase" id="RU000363"/>
    </source>
</evidence>
<dbReference type="GO" id="GO:0016491">
    <property type="term" value="F:oxidoreductase activity"/>
    <property type="evidence" value="ECO:0007669"/>
    <property type="project" value="UniProtKB-KW"/>
</dbReference>
<name>A0A388TCW8_TERA1</name>
<evidence type="ECO:0000313" key="5">
    <source>
        <dbReference type="Proteomes" id="UP000269352"/>
    </source>
</evidence>
<evidence type="ECO:0000256" key="2">
    <source>
        <dbReference type="ARBA" id="ARBA00023002"/>
    </source>
</evidence>
<gene>
    <name evidence="4" type="primary">dltE</name>
    <name evidence="4" type="ORF">NO1_1878</name>
</gene>
<reference evidence="4 5" key="1">
    <citation type="journal article" date="2019" name="ISME J.">
        <title>Genome analyses of uncultured TG2/ZB3 bacteria in 'Margulisbacteria' specifically attached to ectosymbiotic spirochetes of protists in the termite gut.</title>
        <authorList>
            <person name="Utami Y.D."/>
            <person name="Kuwahara H."/>
            <person name="Igai K."/>
            <person name="Murakami T."/>
            <person name="Sugaya K."/>
            <person name="Morikawa T."/>
            <person name="Nagura Y."/>
            <person name="Yuki M."/>
            <person name="Deevong P."/>
            <person name="Inoue T."/>
            <person name="Kihara K."/>
            <person name="Lo N."/>
            <person name="Yamada A."/>
            <person name="Ohkuma M."/>
            <person name="Hongoh Y."/>
        </authorList>
    </citation>
    <scope>NUCLEOTIDE SEQUENCE [LARGE SCALE GENOMIC DNA]</scope>
    <source>
        <strain evidence="4">NkOx7-01</strain>
    </source>
</reference>
<dbReference type="PIRSF" id="PIRSF000126">
    <property type="entry name" value="11-beta-HSD1"/>
    <property type="match status" value="1"/>
</dbReference>
<dbReference type="Pfam" id="PF00106">
    <property type="entry name" value="adh_short"/>
    <property type="match status" value="1"/>
</dbReference>
<evidence type="ECO:0000313" key="4">
    <source>
        <dbReference type="EMBL" id="GBR74753.1"/>
    </source>
</evidence>
<keyword evidence="2" id="KW-0560">Oxidoreductase</keyword>
<organism evidence="4 5">
    <name type="scientific">Termititenax aidoneus</name>
    <dbReference type="NCBI Taxonomy" id="2218524"/>
    <lineage>
        <taxon>Bacteria</taxon>
        <taxon>Bacillati</taxon>
        <taxon>Candidatus Margulisiibacteriota</taxon>
        <taxon>Candidatus Termititenacia</taxon>
        <taxon>Candidatus Termititenacales</taxon>
        <taxon>Candidatus Termititenacaceae</taxon>
        <taxon>Candidatus Termititenax</taxon>
    </lineage>
</organism>
<dbReference type="Proteomes" id="UP000269352">
    <property type="component" value="Unassembled WGS sequence"/>
</dbReference>
<evidence type="ECO:0000256" key="1">
    <source>
        <dbReference type="ARBA" id="ARBA00006484"/>
    </source>
</evidence>
<dbReference type="PANTHER" id="PTHR42901:SF1">
    <property type="entry name" value="ALCOHOL DEHYDROGENASE"/>
    <property type="match status" value="1"/>
</dbReference>
<proteinExistence type="inferred from homology"/>
<accession>A0A388TCW8</accession>
<dbReference type="InterPro" id="IPR036291">
    <property type="entry name" value="NAD(P)-bd_dom_sf"/>
</dbReference>
<comment type="similarity">
    <text evidence="1 3">Belongs to the short-chain dehydrogenases/reductases (SDR) family.</text>
</comment>
<dbReference type="PRINTS" id="PR00081">
    <property type="entry name" value="GDHRDH"/>
</dbReference>
<keyword evidence="5" id="KW-1185">Reference proteome</keyword>
<dbReference type="PROSITE" id="PS00061">
    <property type="entry name" value="ADH_SHORT"/>
    <property type="match status" value="1"/>
</dbReference>